<evidence type="ECO:0000259" key="1">
    <source>
        <dbReference type="Pfam" id="PF06230"/>
    </source>
</evidence>
<feature type="domain" description="LpxI N-terminal" evidence="2">
    <location>
        <begin position="3"/>
        <end position="125"/>
    </location>
</feature>
<feature type="domain" description="LpxI C-terminal" evidence="1">
    <location>
        <begin position="129"/>
        <end position="266"/>
    </location>
</feature>
<accession>A0A4R6AI14</accession>
<dbReference type="InterPro" id="IPR010415">
    <property type="entry name" value="LpxI_C"/>
</dbReference>
<organism evidence="3 4">
    <name type="scientific">Palleronia sediminis</name>
    <dbReference type="NCBI Taxonomy" id="2547833"/>
    <lineage>
        <taxon>Bacteria</taxon>
        <taxon>Pseudomonadati</taxon>
        <taxon>Pseudomonadota</taxon>
        <taxon>Alphaproteobacteria</taxon>
        <taxon>Rhodobacterales</taxon>
        <taxon>Roseobacteraceae</taxon>
        <taxon>Palleronia</taxon>
    </lineage>
</organism>
<dbReference type="AlphaFoldDB" id="A0A4R6AI14"/>
<dbReference type="Gene3D" id="3.40.140.80">
    <property type="match status" value="1"/>
</dbReference>
<comment type="caution">
    <text evidence="3">The sequence shown here is derived from an EMBL/GenBank/DDBJ whole genome shotgun (WGS) entry which is preliminary data.</text>
</comment>
<evidence type="ECO:0000313" key="4">
    <source>
        <dbReference type="Proteomes" id="UP000295701"/>
    </source>
</evidence>
<dbReference type="Proteomes" id="UP000295701">
    <property type="component" value="Unassembled WGS sequence"/>
</dbReference>
<dbReference type="Gene3D" id="3.40.50.20">
    <property type="match status" value="1"/>
</dbReference>
<name>A0A4R6AI14_9RHOB</name>
<dbReference type="OrthoDB" id="9789836at2"/>
<dbReference type="PANTHER" id="PTHR39962">
    <property type="entry name" value="BLL4848 PROTEIN"/>
    <property type="match status" value="1"/>
</dbReference>
<proteinExistence type="predicted"/>
<evidence type="ECO:0000313" key="3">
    <source>
        <dbReference type="EMBL" id="TDL83560.1"/>
    </source>
</evidence>
<dbReference type="EMBL" id="SNAA01000002">
    <property type="protein sequence ID" value="TDL83560.1"/>
    <property type="molecule type" value="Genomic_DNA"/>
</dbReference>
<evidence type="ECO:0000259" key="2">
    <source>
        <dbReference type="Pfam" id="PF17930"/>
    </source>
</evidence>
<dbReference type="Pfam" id="PF17930">
    <property type="entry name" value="LpxI_N"/>
    <property type="match status" value="1"/>
</dbReference>
<dbReference type="InterPro" id="IPR053174">
    <property type="entry name" value="LpxI"/>
</dbReference>
<dbReference type="RefSeq" id="WP_133395513.1">
    <property type="nucleotide sequence ID" value="NZ_SNAA01000002.1"/>
</dbReference>
<reference evidence="3 4" key="1">
    <citation type="submission" date="2019-03" db="EMBL/GenBank/DDBJ databases">
        <title>Primorskyibacter sp. SS33 isolated from sediments.</title>
        <authorList>
            <person name="Xunke S."/>
        </authorList>
    </citation>
    <scope>NUCLEOTIDE SEQUENCE [LARGE SCALE GENOMIC DNA]</scope>
    <source>
        <strain evidence="3 4">SS33</strain>
    </source>
</reference>
<dbReference type="InterPro" id="IPR041255">
    <property type="entry name" value="LpxI_N"/>
</dbReference>
<dbReference type="PANTHER" id="PTHR39962:SF1">
    <property type="entry name" value="LPXI FAMILY PROTEIN"/>
    <property type="match status" value="1"/>
</dbReference>
<keyword evidence="4" id="KW-1185">Reference proteome</keyword>
<dbReference type="Pfam" id="PF06230">
    <property type="entry name" value="LpxI_C"/>
    <property type="match status" value="1"/>
</dbReference>
<sequence length="269" mass="26901">MSLALIAGQGRLPALVVAAARPARVLAMEGSAPDTVAPDTVFPLERLGSVLAGLKADGISRICLAGAVRRPGFDPARLDVATRPLVPRLTDAMVQGDDAALRALMAIFEDAGLTPVAAQDLVPDLCPPPGPLGACAPDDSARSDIARGLDALSIMGAADVGQGCVVARGQVLAVEALPGTDWMLRSMAALRGPGDLACPAPAGGVLVKAAKPGQDRRADLPAIGPETVELAAAAGLCGIAVEAGGVMVLDPPELIRAADAAGLFVVVVA</sequence>
<protein>
    <submittedName>
        <fullName evidence="3">LpxI family protein</fullName>
    </submittedName>
</protein>
<dbReference type="InterPro" id="IPR043167">
    <property type="entry name" value="LpxI_C_sf"/>
</dbReference>
<gene>
    <name evidence="3" type="ORF">E2L08_02640</name>
</gene>